<dbReference type="InterPro" id="IPR016161">
    <property type="entry name" value="Ald_DH/histidinol_DH"/>
</dbReference>
<dbReference type="Gene3D" id="3.40.605.10">
    <property type="entry name" value="Aldehyde Dehydrogenase, Chain A, domain 1"/>
    <property type="match status" value="1"/>
</dbReference>
<gene>
    <name evidence="1" type="ORF">TAF16_0803</name>
</gene>
<keyword evidence="2" id="KW-1185">Reference proteome</keyword>
<organism evidence="1 2">
    <name type="scientific">Anoxybacillus flavithermus</name>
    <dbReference type="NCBI Taxonomy" id="33934"/>
    <lineage>
        <taxon>Bacteria</taxon>
        <taxon>Bacillati</taxon>
        <taxon>Bacillota</taxon>
        <taxon>Bacilli</taxon>
        <taxon>Bacillales</taxon>
        <taxon>Anoxybacillaceae</taxon>
        <taxon>Anoxybacillus</taxon>
    </lineage>
</organism>
<dbReference type="PANTHER" id="PTHR11063">
    <property type="entry name" value="GLUTAMATE SEMIALDEHYDE DEHYDROGENASE"/>
    <property type="match status" value="1"/>
</dbReference>
<dbReference type="PATRIC" id="fig|33934.7.peg.591"/>
<protein>
    <submittedName>
        <fullName evidence="1">Gamma-glutamyl phosphate reductase</fullName>
    </submittedName>
</protein>
<evidence type="ECO:0000313" key="2">
    <source>
        <dbReference type="Proteomes" id="UP000078336"/>
    </source>
</evidence>
<proteinExistence type="predicted"/>
<reference evidence="1 2" key="1">
    <citation type="submission" date="2016-03" db="EMBL/GenBank/DDBJ databases">
        <title>Spore heat resistance.</title>
        <authorList>
            <person name="Boekhorst J."/>
            <person name="Berendsen E.M."/>
            <person name="Wells-Bennik M.H."/>
            <person name="Kuipers O.P."/>
        </authorList>
    </citation>
    <scope>NUCLEOTIDE SEQUENCE [LARGE SCALE GENOMIC DNA]</scope>
    <source>
        <strain evidence="1 2">AF16</strain>
    </source>
</reference>
<dbReference type="EMBL" id="LUCQ01000057">
    <property type="protein sequence ID" value="OAO81021.1"/>
    <property type="molecule type" value="Genomic_DNA"/>
</dbReference>
<dbReference type="Proteomes" id="UP000078336">
    <property type="component" value="Unassembled WGS sequence"/>
</dbReference>
<name>A0A178TLI1_9BACL</name>
<dbReference type="AlphaFoldDB" id="A0A178TLI1"/>
<dbReference type="InterPro" id="IPR016162">
    <property type="entry name" value="Ald_DH_N"/>
</dbReference>
<sequence>MNELLTKAKKLKQAAKRLAILSTEEKNEALAIIAETLIARKSYILEENEKDMASGKENGLSPSLLDRLQLTEERIHQIADGVRQVIQLPDPIGETIEQWSRPNGLLLKQIRVPLGVVGMVYEARPNVTVDAASLCQAC</sequence>
<comment type="caution">
    <text evidence="1">The sequence shown here is derived from an EMBL/GenBank/DDBJ whole genome shotgun (WGS) entry which is preliminary data.</text>
</comment>
<dbReference type="PANTHER" id="PTHR11063:SF8">
    <property type="entry name" value="DELTA-1-PYRROLINE-5-CARBOXYLATE SYNTHASE"/>
    <property type="match status" value="1"/>
</dbReference>
<evidence type="ECO:0000313" key="1">
    <source>
        <dbReference type="EMBL" id="OAO81021.1"/>
    </source>
</evidence>
<accession>A0A178TLI1</accession>
<dbReference type="GO" id="GO:0004350">
    <property type="term" value="F:glutamate-5-semialdehyde dehydrogenase activity"/>
    <property type="evidence" value="ECO:0007669"/>
    <property type="project" value="TreeGrafter"/>
</dbReference>
<dbReference type="SUPFAM" id="SSF53720">
    <property type="entry name" value="ALDH-like"/>
    <property type="match status" value="1"/>
</dbReference>